<dbReference type="VEuPathDB" id="TriTrypDB:LdCL_300005000"/>
<dbReference type="AlphaFoldDB" id="A0A3S7X2Y7"/>
<keyword evidence="6" id="KW-1185">Reference proteome</keyword>
<evidence type="ECO:0000256" key="1">
    <source>
        <dbReference type="SAM" id="SignalP"/>
    </source>
</evidence>
<dbReference type="EMBL" id="CP029529">
    <property type="protein sequence ID" value="AYU80795.1"/>
    <property type="molecule type" value="Genomic_DNA"/>
</dbReference>
<dbReference type="Proteomes" id="UP000318447">
    <property type="component" value="Unassembled WGS sequence"/>
</dbReference>
<dbReference type="VEuPathDB" id="TriTrypDB:LDHU3_30.0020"/>
<dbReference type="Proteomes" id="UP000274082">
    <property type="component" value="Chromosome 30"/>
</dbReference>
<feature type="chain" id="PRO_5044600671" evidence="1">
    <location>
        <begin position="22"/>
        <end position="136"/>
    </location>
</feature>
<keyword evidence="1" id="KW-0732">Signal</keyword>
<reference evidence="8" key="2">
    <citation type="submission" date="2019-02" db="EMBL/GenBank/DDBJ databases">
        <title>FDA dAtabase for Regulatory Grade micrObial Sequences (FDA-ARGOS): Supporting development and validation of Infectious Disease Dx tests.</title>
        <authorList>
            <person name="Duncan R."/>
            <person name="Fisher C."/>
            <person name="Tallon L."/>
            <person name="Sadzewicz L."/>
            <person name="Sengamalay N."/>
            <person name="Ott S."/>
            <person name="Godinez A."/>
            <person name="Nagaraj S."/>
            <person name="Vavikolanu K."/>
            <person name="Vyas G."/>
            <person name="Nadendla S."/>
            <person name="Aluvathingal J."/>
            <person name="Sichtig H."/>
        </authorList>
    </citation>
    <scope>NUCLEOTIDE SEQUENCE [LARGE SCALE GENOMIC DNA]</scope>
    <source>
        <strain evidence="8">FDAARGOS_360</strain>
    </source>
</reference>
<dbReference type="Proteomes" id="UP000318821">
    <property type="component" value="Unassembled WGS sequence"/>
</dbReference>
<dbReference type="EMBL" id="RHLC01000011">
    <property type="protein sequence ID" value="TPP45573.1"/>
    <property type="molecule type" value="Genomic_DNA"/>
</dbReference>
<accession>A0A3S7X2Y7</accession>
<reference evidence="4" key="4">
    <citation type="submission" date="2019-02" db="EMBL/GenBank/DDBJ databases">
        <title>FDA dAtabase for Regulatory Grade micrObial Sequences (FDA-ARGOS): Supporting development and validation of Infectious Disease Dx tests.</title>
        <authorList>
            <person name="Duncan R."/>
            <person name="Fisher C."/>
            <person name="Tallon L.J."/>
            <person name="Sadzewicz L."/>
            <person name="Sengamalay N."/>
            <person name="Ott S."/>
            <person name="Godinez A."/>
            <person name="Nagaraj S."/>
            <person name="Nadendla S."/>
            <person name="Sichtig H."/>
        </authorList>
    </citation>
    <scope>NUCLEOTIDE SEQUENCE</scope>
    <source>
        <strain evidence="4">FDAARGOS_360</strain>
        <strain evidence="5">FDAARGOS_361</strain>
    </source>
</reference>
<evidence type="ECO:0000313" key="8">
    <source>
        <dbReference type="Proteomes" id="UP000318821"/>
    </source>
</evidence>
<reference evidence="2 6" key="1">
    <citation type="journal article" date="2018" name="Sci. Rep.">
        <title>A complete Leishmania donovani reference genome identifies novel genetic variations associated with virulence.</title>
        <authorList>
            <person name="Lypaczewski P."/>
            <person name="Hoshizaki J."/>
            <person name="Zhang W.-W."/>
            <person name="McCall L.-I."/>
            <person name="Torcivia-Rodriguez J."/>
            <person name="Simonyan V."/>
            <person name="Kaur A."/>
            <person name="Dewar K."/>
            <person name="Matlashewski G."/>
        </authorList>
    </citation>
    <scope>NUCLEOTIDE SEQUENCE [LARGE SCALE GENOMIC DNA]</scope>
    <source>
        <strain evidence="2 6">LdCL</strain>
    </source>
</reference>
<evidence type="ECO:0000313" key="7">
    <source>
        <dbReference type="Proteomes" id="UP000318447"/>
    </source>
</evidence>
<proteinExistence type="predicted"/>
<dbReference type="InterPro" id="IPR009030">
    <property type="entry name" value="Growth_fac_rcpt_cys_sf"/>
</dbReference>
<evidence type="ECO:0000313" key="3">
    <source>
        <dbReference type="EMBL" id="CAC5432017.1"/>
    </source>
</evidence>
<dbReference type="Proteomes" id="UP000601710">
    <property type="component" value="Chromosome 30"/>
</dbReference>
<name>A0A3S7X2Y7_LEIDO</name>
<reference evidence="3" key="5">
    <citation type="submission" date="2020-06" db="EMBL/GenBank/DDBJ databases">
        <authorList>
            <person name="Camacho E."/>
            <person name="Gonzalez-de la Fuente S."/>
            <person name="Rastrojo A."/>
            <person name="Peiro-Pastor R."/>
            <person name="Solana JC."/>
            <person name="Tabera L."/>
            <person name="Gamarro F."/>
            <person name="Carrasco-Ramiro F."/>
            <person name="Requena JM."/>
            <person name="Aguado B."/>
        </authorList>
    </citation>
    <scope>NUCLEOTIDE SEQUENCE</scope>
</reference>
<dbReference type="EMBL" id="RHLD01000008">
    <property type="protein sequence ID" value="TPP43505.1"/>
    <property type="molecule type" value="Genomic_DNA"/>
</dbReference>
<dbReference type="EMBL" id="LR812650">
    <property type="protein sequence ID" value="CAC5432017.1"/>
    <property type="molecule type" value="Genomic_DNA"/>
</dbReference>
<sequence length="136" mass="13699">MASKLLLALTLLLAIAMLVSAQTCAPGYTPVNGACVLNCQAAHCDICDPHDTTHTSCATCSFGYLLTPSKTCTPACSIANCVTCSSSGNNACQECAPGYLRTAKGLCKRSGNSASTVASVAVASTILAASLFAIAD</sequence>
<evidence type="ECO:0000313" key="5">
    <source>
        <dbReference type="EMBL" id="TPP45573.1"/>
    </source>
</evidence>
<evidence type="ECO:0000313" key="4">
    <source>
        <dbReference type="EMBL" id="TPP43505.1"/>
    </source>
</evidence>
<organism evidence="2 6">
    <name type="scientific">Leishmania donovani</name>
    <dbReference type="NCBI Taxonomy" id="5661"/>
    <lineage>
        <taxon>Eukaryota</taxon>
        <taxon>Discoba</taxon>
        <taxon>Euglenozoa</taxon>
        <taxon>Kinetoplastea</taxon>
        <taxon>Metakinetoplastina</taxon>
        <taxon>Trypanosomatida</taxon>
        <taxon>Trypanosomatidae</taxon>
        <taxon>Leishmaniinae</taxon>
        <taxon>Leishmania</taxon>
    </lineage>
</organism>
<dbReference type="SUPFAM" id="SSF57184">
    <property type="entry name" value="Growth factor receptor domain"/>
    <property type="match status" value="1"/>
</dbReference>
<evidence type="ECO:0000313" key="6">
    <source>
        <dbReference type="Proteomes" id="UP000274082"/>
    </source>
</evidence>
<protein>
    <submittedName>
        <fullName evidence="3">Hypothetical_protein</fullName>
    </submittedName>
    <submittedName>
        <fullName evidence="4">Putative integral membrane protein</fullName>
    </submittedName>
</protein>
<reference evidence="7" key="3">
    <citation type="submission" date="2019-02" db="EMBL/GenBank/DDBJ databases">
        <title>FDA dAtabase for Regulatory Grade micrObial Sequences (FDA-ARGOS): Supporting development and validation of Infectious Disease Dx tests.</title>
        <authorList>
            <person name="Duncan R."/>
            <person name="Fisher C."/>
            <person name="Tallon L."/>
            <person name="Sadzewicz L."/>
            <person name="Sengamalay N."/>
            <person name="Ott S."/>
            <person name="Godinez A."/>
            <person name="Nagaraj S."/>
            <person name="Vavikolanu K."/>
            <person name="Nadendla S."/>
            <person name="Aluvathingal J."/>
            <person name="Sichtig H."/>
        </authorList>
    </citation>
    <scope>NUCLEOTIDE SEQUENCE [LARGE SCALE GENOMIC DNA]</scope>
    <source>
        <strain evidence="7">FDAARGOS_361</strain>
    </source>
</reference>
<feature type="signal peptide" evidence="1">
    <location>
        <begin position="1"/>
        <end position="21"/>
    </location>
</feature>
<evidence type="ECO:0000313" key="2">
    <source>
        <dbReference type="EMBL" id="AYU80795.1"/>
    </source>
</evidence>
<gene>
    <name evidence="4" type="ORF">CGC20_7695</name>
    <name evidence="5" type="ORF">CGC21_34820</name>
    <name evidence="2" type="ORF">LdCL_300005000</name>
    <name evidence="3" type="ORF">LDHU3_30.0020</name>
</gene>
<dbReference type="OrthoDB" id="264753at2759"/>